<dbReference type="EMBL" id="CP108318">
    <property type="protein sequence ID" value="WTW60662.1"/>
    <property type="molecule type" value="Genomic_DNA"/>
</dbReference>
<proteinExistence type="predicted"/>
<sequence length="248" mass="26783">MRRRLTVAAAQMSGLMALTLLKLGDPAARNWWRTGRAAAAAAEDRATMSWMYAQEAYQLYYGGDLHGAVELAVRARQLSGGLPCVGPALAAPLEARSHARLGRREETARALREGGAALERLDSELRTGSAFGYSESQLRFHSGNAWTHLGETGRARAEQARALELYPLDDHTDRAFIGLDQAMCYSIDGDPVAAAAHATAIIVSLPEEHRSALIIYQARELAARVPDARSLPEGKLLREVLALPAGEG</sequence>
<gene>
    <name evidence="1" type="ORF">OG549_08395</name>
</gene>
<evidence type="ECO:0008006" key="2">
    <source>
        <dbReference type="Google" id="ProtNLM"/>
    </source>
</evidence>
<protein>
    <recommendedName>
        <fullName evidence="2">Transcriptional regulator</fullName>
    </recommendedName>
</protein>
<evidence type="ECO:0000313" key="1">
    <source>
        <dbReference type="EMBL" id="WTW60662.1"/>
    </source>
</evidence>
<organism evidence="1">
    <name type="scientific">Streptomyces sp. NBC_00003</name>
    <dbReference type="NCBI Taxonomy" id="2903608"/>
    <lineage>
        <taxon>Bacteria</taxon>
        <taxon>Bacillati</taxon>
        <taxon>Actinomycetota</taxon>
        <taxon>Actinomycetes</taxon>
        <taxon>Kitasatosporales</taxon>
        <taxon>Streptomycetaceae</taxon>
        <taxon>Streptomyces</taxon>
    </lineage>
</organism>
<name>A0AAU2UZV2_9ACTN</name>
<dbReference type="AlphaFoldDB" id="A0AAU2UZV2"/>
<accession>A0AAU2UZV2</accession>
<reference evidence="1" key="1">
    <citation type="submission" date="2022-10" db="EMBL/GenBank/DDBJ databases">
        <title>The complete genomes of actinobacterial strains from the NBC collection.</title>
        <authorList>
            <person name="Joergensen T.S."/>
            <person name="Alvarez Arevalo M."/>
            <person name="Sterndorff E.B."/>
            <person name="Faurdal D."/>
            <person name="Vuksanovic O."/>
            <person name="Mourched A.-S."/>
            <person name="Charusanti P."/>
            <person name="Shaw S."/>
            <person name="Blin K."/>
            <person name="Weber T."/>
        </authorList>
    </citation>
    <scope>NUCLEOTIDE SEQUENCE</scope>
    <source>
        <strain evidence="1">NBC_00003</strain>
    </source>
</reference>